<evidence type="ECO:0000259" key="6">
    <source>
        <dbReference type="PROSITE" id="PS50109"/>
    </source>
</evidence>
<dbReference type="InterPro" id="IPR003661">
    <property type="entry name" value="HisK_dim/P_dom"/>
</dbReference>
<sequence length="290" mass="33998">NRKILVFNDISKIVNQREEIIKIEKKIEEENIKEEFYLNISHELRTPINVVYSALQLNDIYLENNQIKKINKNNNVIRQNCLRLIRTINNFIDSNKLSEGYLEMNCRVYNIIELIENIVTACNFYMKLKNTKLTYDPEYEEIYLLCDKSHIERIMLNILSNSLKYGKDNGNIYVTTKIYNNESIVIEVINDAEAIPEDKRKYIFDKFTRINNALNRPSEGSGLGLYLTKGLVELHKGDISIDAGKSFGNIFKIILPYNKEFKNIEAIENNDVEINNLNQKIDIEFSDIYF</sequence>
<dbReference type="InterPro" id="IPR004358">
    <property type="entry name" value="Sig_transdc_His_kin-like_C"/>
</dbReference>
<feature type="non-terminal residue" evidence="7">
    <location>
        <position position="1"/>
    </location>
</feature>
<evidence type="ECO:0000313" key="7">
    <source>
        <dbReference type="EMBL" id="MBD7914253.1"/>
    </source>
</evidence>
<dbReference type="EC" id="2.7.13.3" evidence="2"/>
<keyword evidence="5" id="KW-0902">Two-component regulatory system</keyword>
<evidence type="ECO:0000256" key="3">
    <source>
        <dbReference type="ARBA" id="ARBA00022553"/>
    </source>
</evidence>
<dbReference type="Pfam" id="PF00512">
    <property type="entry name" value="HisKA"/>
    <property type="match status" value="1"/>
</dbReference>
<dbReference type="PRINTS" id="PR00344">
    <property type="entry name" value="BCTRLSENSOR"/>
</dbReference>
<organism evidence="7 8">
    <name type="scientific">Clostridium gallinarum</name>
    <dbReference type="NCBI Taxonomy" id="2762246"/>
    <lineage>
        <taxon>Bacteria</taxon>
        <taxon>Bacillati</taxon>
        <taxon>Bacillota</taxon>
        <taxon>Clostridia</taxon>
        <taxon>Eubacteriales</taxon>
        <taxon>Clostridiaceae</taxon>
        <taxon>Clostridium</taxon>
    </lineage>
</organism>
<protein>
    <recommendedName>
        <fullName evidence="2">histidine kinase</fullName>
        <ecNumber evidence="2">2.7.13.3</ecNumber>
    </recommendedName>
</protein>
<dbReference type="Pfam" id="PF02518">
    <property type="entry name" value="HATPase_c"/>
    <property type="match status" value="1"/>
</dbReference>
<comment type="caution">
    <text evidence="7">The sequence shown here is derived from an EMBL/GenBank/DDBJ whole genome shotgun (WGS) entry which is preliminary data.</text>
</comment>
<keyword evidence="3" id="KW-0597">Phosphoprotein</keyword>
<dbReference type="Gene3D" id="1.10.287.130">
    <property type="match status" value="1"/>
</dbReference>
<dbReference type="PANTHER" id="PTHR43547">
    <property type="entry name" value="TWO-COMPONENT HISTIDINE KINASE"/>
    <property type="match status" value="1"/>
</dbReference>
<dbReference type="PANTHER" id="PTHR43547:SF2">
    <property type="entry name" value="HYBRID SIGNAL TRANSDUCTION HISTIDINE KINASE C"/>
    <property type="match status" value="1"/>
</dbReference>
<feature type="domain" description="Histidine kinase" evidence="6">
    <location>
        <begin position="39"/>
        <end position="259"/>
    </location>
</feature>
<dbReference type="SMART" id="SM00387">
    <property type="entry name" value="HATPase_c"/>
    <property type="match status" value="1"/>
</dbReference>
<comment type="catalytic activity">
    <reaction evidence="1">
        <text>ATP + protein L-histidine = ADP + protein N-phospho-L-histidine.</text>
        <dbReference type="EC" id="2.7.13.3"/>
    </reaction>
</comment>
<keyword evidence="8" id="KW-1185">Reference proteome</keyword>
<dbReference type="SUPFAM" id="SSF47384">
    <property type="entry name" value="Homodimeric domain of signal transducing histidine kinase"/>
    <property type="match status" value="1"/>
</dbReference>
<proteinExistence type="predicted"/>
<dbReference type="Proteomes" id="UP000640335">
    <property type="component" value="Unassembled WGS sequence"/>
</dbReference>
<dbReference type="SUPFAM" id="SSF55874">
    <property type="entry name" value="ATPase domain of HSP90 chaperone/DNA topoisomerase II/histidine kinase"/>
    <property type="match status" value="1"/>
</dbReference>
<dbReference type="EMBL" id="JACSQZ010000008">
    <property type="protein sequence ID" value="MBD7914253.1"/>
    <property type="molecule type" value="Genomic_DNA"/>
</dbReference>
<dbReference type="PROSITE" id="PS50109">
    <property type="entry name" value="HIS_KIN"/>
    <property type="match status" value="1"/>
</dbReference>
<name>A0ABR8Q1F6_9CLOT</name>
<evidence type="ECO:0000256" key="2">
    <source>
        <dbReference type="ARBA" id="ARBA00012438"/>
    </source>
</evidence>
<keyword evidence="4 7" id="KW-0418">Kinase</keyword>
<dbReference type="Gene3D" id="3.30.565.10">
    <property type="entry name" value="Histidine kinase-like ATPase, C-terminal domain"/>
    <property type="match status" value="1"/>
</dbReference>
<dbReference type="InterPro" id="IPR036097">
    <property type="entry name" value="HisK_dim/P_sf"/>
</dbReference>
<reference evidence="7 8" key="1">
    <citation type="submission" date="2020-08" db="EMBL/GenBank/DDBJ databases">
        <title>A Genomic Blueprint of the Chicken Gut Microbiome.</title>
        <authorList>
            <person name="Gilroy R."/>
            <person name="Ravi A."/>
            <person name="Getino M."/>
            <person name="Pursley I."/>
            <person name="Horton D.L."/>
            <person name="Alikhan N.-F."/>
            <person name="Baker D."/>
            <person name="Gharbi K."/>
            <person name="Hall N."/>
            <person name="Watson M."/>
            <person name="Adriaenssens E.M."/>
            <person name="Foster-Nyarko E."/>
            <person name="Jarju S."/>
            <person name="Secka A."/>
            <person name="Antonio M."/>
            <person name="Oren A."/>
            <person name="Chaudhuri R."/>
            <person name="La Ragione R.M."/>
            <person name="Hildebrand F."/>
            <person name="Pallen M.J."/>
        </authorList>
    </citation>
    <scope>NUCLEOTIDE SEQUENCE [LARGE SCALE GENOMIC DNA]</scope>
    <source>
        <strain evidence="7 8">Sa3CUN1</strain>
    </source>
</reference>
<dbReference type="InterPro" id="IPR036890">
    <property type="entry name" value="HATPase_C_sf"/>
</dbReference>
<dbReference type="GO" id="GO:0016301">
    <property type="term" value="F:kinase activity"/>
    <property type="evidence" value="ECO:0007669"/>
    <property type="project" value="UniProtKB-KW"/>
</dbReference>
<evidence type="ECO:0000256" key="5">
    <source>
        <dbReference type="ARBA" id="ARBA00023012"/>
    </source>
</evidence>
<dbReference type="CDD" id="cd00082">
    <property type="entry name" value="HisKA"/>
    <property type="match status" value="1"/>
</dbReference>
<dbReference type="InterPro" id="IPR003594">
    <property type="entry name" value="HATPase_dom"/>
</dbReference>
<evidence type="ECO:0000313" key="8">
    <source>
        <dbReference type="Proteomes" id="UP000640335"/>
    </source>
</evidence>
<keyword evidence="4 7" id="KW-0808">Transferase</keyword>
<evidence type="ECO:0000256" key="4">
    <source>
        <dbReference type="ARBA" id="ARBA00022777"/>
    </source>
</evidence>
<dbReference type="InterPro" id="IPR005467">
    <property type="entry name" value="His_kinase_dom"/>
</dbReference>
<dbReference type="RefSeq" id="WP_191748703.1">
    <property type="nucleotide sequence ID" value="NZ_JACSQZ010000008.1"/>
</dbReference>
<accession>A0ABR8Q1F6</accession>
<evidence type="ECO:0000256" key="1">
    <source>
        <dbReference type="ARBA" id="ARBA00000085"/>
    </source>
</evidence>
<gene>
    <name evidence="7" type="ORF">H9660_03750</name>
</gene>